<dbReference type="InterPro" id="IPR031160">
    <property type="entry name" value="F_BAR_dom"/>
</dbReference>
<feature type="domain" description="VASt" evidence="13">
    <location>
        <begin position="941"/>
        <end position="1120"/>
    </location>
</feature>
<evidence type="ECO:0000256" key="8">
    <source>
        <dbReference type="ARBA" id="ARBA00023212"/>
    </source>
</evidence>
<dbReference type="Gene3D" id="2.30.29.30">
    <property type="entry name" value="Pleckstrin-homology domain (PH domain)/Phosphotyrosine-binding domain (PTB)"/>
    <property type="match status" value="1"/>
</dbReference>
<keyword evidence="5" id="KW-0812">Transmembrane</keyword>
<accession>A0AAV2ZAJ6</accession>
<dbReference type="Pfam" id="PF02893">
    <property type="entry name" value="GRAM"/>
    <property type="match status" value="1"/>
</dbReference>
<dbReference type="Pfam" id="PF00611">
    <property type="entry name" value="FCH"/>
    <property type="match status" value="1"/>
</dbReference>
<feature type="region of interest" description="Disordered" evidence="11">
    <location>
        <begin position="1120"/>
        <end position="1144"/>
    </location>
</feature>
<keyword evidence="15" id="KW-1185">Reference proteome</keyword>
<feature type="compositionally biased region" description="Acidic residues" evidence="11">
    <location>
        <begin position="716"/>
        <end position="728"/>
    </location>
</feature>
<evidence type="ECO:0000256" key="6">
    <source>
        <dbReference type="ARBA" id="ARBA00022989"/>
    </source>
</evidence>
<evidence type="ECO:0000256" key="3">
    <source>
        <dbReference type="ARBA" id="ARBA00022490"/>
    </source>
</evidence>
<name>A0AAV2ZAJ6_9STRA</name>
<evidence type="ECO:0000256" key="11">
    <source>
        <dbReference type="SAM" id="MobiDB-lite"/>
    </source>
</evidence>
<reference evidence="14" key="2">
    <citation type="journal article" date="2023" name="Microbiol Resour">
        <title>Decontamination and Annotation of the Draft Genome Sequence of the Oomycete Lagenidium giganteum ARSEF 373.</title>
        <authorList>
            <person name="Morgan W.R."/>
            <person name="Tartar A."/>
        </authorList>
    </citation>
    <scope>NUCLEOTIDE SEQUENCE</scope>
    <source>
        <strain evidence="14">ARSEF 373</strain>
    </source>
</reference>
<keyword evidence="6" id="KW-1133">Transmembrane helix</keyword>
<evidence type="ECO:0000256" key="1">
    <source>
        <dbReference type="ARBA" id="ARBA00004167"/>
    </source>
</evidence>
<dbReference type="Pfam" id="PF16016">
    <property type="entry name" value="VASt"/>
    <property type="match status" value="1"/>
</dbReference>
<evidence type="ECO:0000313" key="15">
    <source>
        <dbReference type="Proteomes" id="UP001146120"/>
    </source>
</evidence>
<dbReference type="SMART" id="SM00055">
    <property type="entry name" value="FCH"/>
    <property type="match status" value="1"/>
</dbReference>
<feature type="region of interest" description="Disordered" evidence="11">
    <location>
        <begin position="689"/>
        <end position="739"/>
    </location>
</feature>
<feature type="compositionally biased region" description="Basic and acidic residues" evidence="11">
    <location>
        <begin position="729"/>
        <end position="739"/>
    </location>
</feature>
<protein>
    <recommendedName>
        <fullName evidence="16">VASt domain-containing protein</fullName>
    </recommendedName>
</protein>
<feature type="domain" description="F-BAR" evidence="12">
    <location>
        <begin position="46"/>
        <end position="333"/>
    </location>
</feature>
<dbReference type="PANTHER" id="PTHR23065:SF7">
    <property type="entry name" value="NOSTRIN, ISOFORM H"/>
    <property type="match status" value="1"/>
</dbReference>
<evidence type="ECO:0000256" key="5">
    <source>
        <dbReference type="ARBA" id="ARBA00022692"/>
    </source>
</evidence>
<comment type="caution">
    <text evidence="14">The sequence shown here is derived from an EMBL/GenBank/DDBJ whole genome shotgun (WGS) entry which is preliminary data.</text>
</comment>
<evidence type="ECO:0000313" key="14">
    <source>
        <dbReference type="EMBL" id="DBA04466.1"/>
    </source>
</evidence>
<keyword evidence="4" id="KW-0597">Phosphoprotein</keyword>
<evidence type="ECO:0000256" key="10">
    <source>
        <dbReference type="SAM" id="Coils"/>
    </source>
</evidence>
<evidence type="ECO:0008006" key="16">
    <source>
        <dbReference type="Google" id="ProtNLM"/>
    </source>
</evidence>
<dbReference type="PROSITE" id="PS51741">
    <property type="entry name" value="F_BAR"/>
    <property type="match status" value="1"/>
</dbReference>
<feature type="coiled-coil region" evidence="10">
    <location>
        <begin position="174"/>
        <end position="201"/>
    </location>
</feature>
<evidence type="ECO:0000256" key="2">
    <source>
        <dbReference type="ARBA" id="ARBA00004245"/>
    </source>
</evidence>
<dbReference type="Proteomes" id="UP001146120">
    <property type="component" value="Unassembled WGS sequence"/>
</dbReference>
<dbReference type="InterPro" id="IPR027267">
    <property type="entry name" value="AH/BAR_dom_sf"/>
</dbReference>
<dbReference type="GO" id="GO:0005737">
    <property type="term" value="C:cytoplasm"/>
    <property type="evidence" value="ECO:0007669"/>
    <property type="project" value="TreeGrafter"/>
</dbReference>
<dbReference type="SUPFAM" id="SSF103657">
    <property type="entry name" value="BAR/IMD domain-like"/>
    <property type="match status" value="2"/>
</dbReference>
<proteinExistence type="predicted"/>
<dbReference type="GO" id="GO:0043226">
    <property type="term" value="C:organelle"/>
    <property type="evidence" value="ECO:0007669"/>
    <property type="project" value="UniProtKB-ARBA"/>
</dbReference>
<dbReference type="GO" id="GO:0005886">
    <property type="term" value="C:plasma membrane"/>
    <property type="evidence" value="ECO:0007669"/>
    <property type="project" value="TreeGrafter"/>
</dbReference>
<sequence>MSSPTVRQRTVNASLMDAPGTAIPRSSSATSVDEAEAAQMAIARDSSLGPGRYSVDLFHAFDKVCQKAKSGAQTCYVVAAMVHERANIETAYARALLKLAQNAKAEDWADQFSDCWTKVQETLENVALEHSEFASKMHSSMASGSKAFATQQELQVQRLTAEGQKVRSAQQQMMVALDRAKEKYEKKCAEATEMTANVRREENSSVASVASTDSDDRLASAGQLLSKMWDTTSSFARGFERQRSKLEVCLDELIVAEKYYLQTVDFMNAQRLIYEREIKENLHAFQLTEEQRMEYLKDLLLRQQKAYLTTLQNSQQLVERLKDSMANIDEFADIEQGFRKLSADEVDHTEQGDLSNNVFYQRMTHIESMSEKGNQILRVITSTITDFITIEDHFAASLQKMLRIMDPTTASTGPDLFGTAPNLPMVADEGETMTFGWKSSKTQVQRAIDVHQEFRSLLSEPVALSLSMMKQEYESARMSAHENFVKAHTTLCHESAINMKLKQKLEAKTREFTQIFATLPDSTPANLPTSGAEETLTLMLQIAQCNASTDREKRSEAKLRQIAEEIRELQHRVDDNSLALKEKYQMYIQDIEVFISVYMKNEKYRLQVEKSSLVSFMKAFEHLLDNSLQVAQRTLTALEAIDTTKDVVDFITMNRKPWQKSKRIVPVHHNNAVLKEALRDYYRTRVGSPVASAEERRLRSSNSGDASYGSSLDNGTADDEDDPSNPEDGDPRKVSHHDDVPAKVADASEVEMHSGAIDDAKDVQPLGMSDFQKKFKLDNPEQVVESYSCALYVSNLPYHGRLYLTKDHICFNGWRDTVYVASFLDITMIEKKNTALIVPNAIEITAHGEKAFFASFVFRDECFNCIHQLQAIKKGTMEIMSNREKKTIDTKAESEVVDDSPSPLGSSAPVAPTTSPAEKQSPPEPVKRVPVIPDKDPLLDEFEIVFEEETNFSVDFAHAVLWIDSPTFYVKLLEATGETNVSVGKWDADPVTYTALTKPDSFQGSRRVSYTHNKKYMVGPSSIPTAQVQRYKWEPDSRLVVSVTSTVSDVPYCDYFRAESRWVFSATGKENVCLAQVGVRLNWIKSTWLKKQIEGTTISEARESTKIWIQAALAATKASKSSPSVSPAPTSTATSEASESPTKNVVVTTSDAPTAVPVAMASADIPTVTTLAKPAPSVAASPNAFNSILRVTNVLCILIFLYMMHRLTTVMDQMQVVTKEVMAQNREQQALLQELLKRTAHKP</sequence>
<evidence type="ECO:0000256" key="9">
    <source>
        <dbReference type="PROSITE-ProRule" id="PRU01077"/>
    </source>
</evidence>
<dbReference type="InterPro" id="IPR031968">
    <property type="entry name" value="VASt"/>
</dbReference>
<dbReference type="PANTHER" id="PTHR23065">
    <property type="entry name" value="PROLINE-SERINE-THREONINE PHOSPHATASE INTERACTING PROTEIN 1"/>
    <property type="match status" value="1"/>
</dbReference>
<keyword evidence="9 10" id="KW-0175">Coiled coil</keyword>
<dbReference type="InterPro" id="IPR011993">
    <property type="entry name" value="PH-like_dom_sf"/>
</dbReference>
<gene>
    <name evidence="14" type="ORF">N0F65_010062</name>
</gene>
<reference evidence="14" key="1">
    <citation type="submission" date="2022-11" db="EMBL/GenBank/DDBJ databases">
        <authorList>
            <person name="Morgan W.R."/>
            <person name="Tartar A."/>
        </authorList>
    </citation>
    <scope>NUCLEOTIDE SEQUENCE</scope>
    <source>
        <strain evidence="14">ARSEF 373</strain>
    </source>
</reference>
<dbReference type="CDD" id="cd13220">
    <property type="entry name" value="PH-GRAM_GRAMDC"/>
    <property type="match status" value="1"/>
</dbReference>
<dbReference type="InterPro" id="IPR004182">
    <property type="entry name" value="GRAM"/>
</dbReference>
<comment type="subcellular location">
    <subcellularLocation>
        <location evidence="2">Cytoplasm</location>
        <location evidence="2">Cytoskeleton</location>
    </subcellularLocation>
    <subcellularLocation>
        <location evidence="1">Membrane</location>
        <topology evidence="1">Single-pass membrane protein</topology>
    </subcellularLocation>
</comment>
<evidence type="ECO:0000259" key="12">
    <source>
        <dbReference type="PROSITE" id="PS51741"/>
    </source>
</evidence>
<feature type="compositionally biased region" description="Basic and acidic residues" evidence="11">
    <location>
        <begin position="885"/>
        <end position="894"/>
    </location>
</feature>
<dbReference type="SMART" id="SM00568">
    <property type="entry name" value="GRAM"/>
    <property type="match status" value="1"/>
</dbReference>
<dbReference type="InterPro" id="IPR001060">
    <property type="entry name" value="FCH_dom"/>
</dbReference>
<dbReference type="AlphaFoldDB" id="A0AAV2ZAJ6"/>
<evidence type="ECO:0000256" key="4">
    <source>
        <dbReference type="ARBA" id="ARBA00022553"/>
    </source>
</evidence>
<feature type="compositionally biased region" description="Low complexity" evidence="11">
    <location>
        <begin position="700"/>
        <end position="711"/>
    </location>
</feature>
<keyword evidence="3" id="KW-0963">Cytoplasm</keyword>
<keyword evidence="8" id="KW-0206">Cytoskeleton</keyword>
<feature type="region of interest" description="Disordered" evidence="11">
    <location>
        <begin position="885"/>
        <end position="932"/>
    </location>
</feature>
<feature type="compositionally biased region" description="Low complexity" evidence="11">
    <location>
        <begin position="1120"/>
        <end position="1142"/>
    </location>
</feature>
<dbReference type="Gene3D" id="1.20.1270.60">
    <property type="entry name" value="Arfaptin homology (AH) domain/BAR domain"/>
    <property type="match status" value="2"/>
</dbReference>
<dbReference type="PROSITE" id="PS51778">
    <property type="entry name" value="VAST"/>
    <property type="match status" value="1"/>
</dbReference>
<evidence type="ECO:0000259" key="13">
    <source>
        <dbReference type="PROSITE" id="PS51778"/>
    </source>
</evidence>
<keyword evidence="7" id="KW-0472">Membrane</keyword>
<dbReference type="EMBL" id="DAKRPA010000008">
    <property type="protein sequence ID" value="DBA04466.1"/>
    <property type="molecule type" value="Genomic_DNA"/>
</dbReference>
<organism evidence="14 15">
    <name type="scientific">Lagenidium giganteum</name>
    <dbReference type="NCBI Taxonomy" id="4803"/>
    <lineage>
        <taxon>Eukaryota</taxon>
        <taxon>Sar</taxon>
        <taxon>Stramenopiles</taxon>
        <taxon>Oomycota</taxon>
        <taxon>Peronosporomycetes</taxon>
        <taxon>Pythiales</taxon>
        <taxon>Pythiaceae</taxon>
    </lineage>
</organism>
<evidence type="ECO:0000256" key="7">
    <source>
        <dbReference type="ARBA" id="ARBA00023136"/>
    </source>
</evidence>